<sequence>MSKTLIVIGLALVAAGLLWPLVSKLDLFRLPGDIAVERENVSFYFPITTMVIVSLVLSLILWFFNR</sequence>
<organism evidence="2 3">
    <name type="scientific">Rhodopseudomonas julia</name>
    <dbReference type="NCBI Taxonomy" id="200617"/>
    <lineage>
        <taxon>Bacteria</taxon>
        <taxon>Pseudomonadati</taxon>
        <taxon>Pseudomonadota</taxon>
        <taxon>Alphaproteobacteria</taxon>
        <taxon>Hyphomicrobiales</taxon>
        <taxon>Nitrobacteraceae</taxon>
        <taxon>Rhodopseudomonas</taxon>
    </lineage>
</organism>
<comment type="caution">
    <text evidence="2">The sequence shown here is derived from an EMBL/GenBank/DDBJ whole genome shotgun (WGS) entry which is preliminary data.</text>
</comment>
<keyword evidence="1" id="KW-1133">Transmembrane helix</keyword>
<reference evidence="2 3" key="1">
    <citation type="submission" date="2023-07" db="EMBL/GenBank/DDBJ databases">
        <title>Genomic Encyclopedia of Type Strains, Phase IV (KMG-IV): sequencing the most valuable type-strain genomes for metagenomic binning, comparative biology and taxonomic classification.</title>
        <authorList>
            <person name="Goeker M."/>
        </authorList>
    </citation>
    <scope>NUCLEOTIDE SEQUENCE [LARGE SCALE GENOMIC DNA]</scope>
    <source>
        <strain evidence="2 3">DSM 11549</strain>
    </source>
</reference>
<evidence type="ECO:0008006" key="4">
    <source>
        <dbReference type="Google" id="ProtNLM"/>
    </source>
</evidence>
<dbReference type="EMBL" id="JAUSUK010000002">
    <property type="protein sequence ID" value="MDQ0326639.1"/>
    <property type="molecule type" value="Genomic_DNA"/>
</dbReference>
<proteinExistence type="predicted"/>
<evidence type="ECO:0000313" key="2">
    <source>
        <dbReference type="EMBL" id="MDQ0326639.1"/>
    </source>
</evidence>
<feature type="transmembrane region" description="Helical" evidence="1">
    <location>
        <begin position="43"/>
        <end position="64"/>
    </location>
</feature>
<protein>
    <recommendedName>
        <fullName evidence="4">DUF2905 domain-containing protein</fullName>
    </recommendedName>
</protein>
<dbReference type="PANTHER" id="PTHR36443">
    <property type="entry name" value="BSR5223 PROTEIN"/>
    <property type="match status" value="1"/>
</dbReference>
<dbReference type="PANTHER" id="PTHR36443:SF1">
    <property type="entry name" value="BSR5223 PROTEIN"/>
    <property type="match status" value="1"/>
</dbReference>
<keyword evidence="1" id="KW-0812">Transmembrane</keyword>
<gene>
    <name evidence="2" type="ORF">J2R99_002508</name>
</gene>
<evidence type="ECO:0000313" key="3">
    <source>
        <dbReference type="Proteomes" id="UP001230253"/>
    </source>
</evidence>
<keyword evidence="1" id="KW-0472">Membrane</keyword>
<keyword evidence="3" id="KW-1185">Reference proteome</keyword>
<name>A0ABU0C7Z4_9BRAD</name>
<dbReference type="RefSeq" id="WP_307154794.1">
    <property type="nucleotide sequence ID" value="NZ_JAUSUK010000002.1"/>
</dbReference>
<dbReference type="InterPro" id="IPR021320">
    <property type="entry name" value="DUF2905"/>
</dbReference>
<dbReference type="Pfam" id="PF11146">
    <property type="entry name" value="DUF2905"/>
    <property type="match status" value="1"/>
</dbReference>
<evidence type="ECO:0000256" key="1">
    <source>
        <dbReference type="SAM" id="Phobius"/>
    </source>
</evidence>
<dbReference type="Proteomes" id="UP001230253">
    <property type="component" value="Unassembled WGS sequence"/>
</dbReference>
<accession>A0ABU0C7Z4</accession>